<accession>A0AAN0KEU3</accession>
<dbReference type="GO" id="GO:0046872">
    <property type="term" value="F:metal ion binding"/>
    <property type="evidence" value="ECO:0007669"/>
    <property type="project" value="UniProtKB-KW"/>
</dbReference>
<feature type="domain" description="HD Cas3-type" evidence="12">
    <location>
        <begin position="21"/>
        <end position="229"/>
    </location>
</feature>
<dbReference type="Gene3D" id="3.40.50.300">
    <property type="entry name" value="P-loop containing nucleotide triphosphate hydrolases"/>
    <property type="match status" value="2"/>
</dbReference>
<keyword evidence="4" id="KW-0479">Metal-binding</keyword>
<comment type="similarity">
    <text evidence="1">In the N-terminal section; belongs to the CRISPR-associated nuclease Cas3-HD family.</text>
</comment>
<keyword evidence="8" id="KW-0067">ATP-binding</keyword>
<dbReference type="PANTHER" id="PTHR47963:SF9">
    <property type="entry name" value="CRISPR-ASSOCIATED ENDONUCLEASE_HELICASE CAS3"/>
    <property type="match status" value="1"/>
</dbReference>
<keyword evidence="3" id="KW-0540">Nuclease</keyword>
<evidence type="ECO:0000256" key="4">
    <source>
        <dbReference type="ARBA" id="ARBA00022723"/>
    </source>
</evidence>
<feature type="domain" description="Helicase ATP-binding" evidence="11">
    <location>
        <begin position="296"/>
        <end position="507"/>
    </location>
</feature>
<dbReference type="GO" id="GO:0051607">
    <property type="term" value="P:defense response to virus"/>
    <property type="evidence" value="ECO:0007669"/>
    <property type="project" value="UniProtKB-KW"/>
</dbReference>
<evidence type="ECO:0000256" key="6">
    <source>
        <dbReference type="ARBA" id="ARBA00022801"/>
    </source>
</evidence>
<dbReference type="GO" id="GO:0016787">
    <property type="term" value="F:hydrolase activity"/>
    <property type="evidence" value="ECO:0007669"/>
    <property type="project" value="UniProtKB-KW"/>
</dbReference>
<sequence>MSPFYRLGATVSEVWAKSDRETDAWMPLVQHCADTAEVARIYWNDHMAPSSRHVVERCLSESSNSGVAEGLAHRLAIFLAASHDIGKASPAFAVQVPALADRMRQVGFTFPTTVTDSERRSMPHSTVSYLHLENWLKRKFDLRTTARAKTLAIILGGHHGVYPSQGQGDIRSRLAGPDQIWIDTRDALLDAALKTSGLSEDELRWLATEGLDQPSQLVLTAFVIVCDWIASNADFFPYVTDLTPEQRARRALMELSLPEPWHPVPPDNDIRLFEERFDLPENADIRPAQRAAMRIAREMSRPGLIIIEAPTGEGKTEAAFSAAEILAAKFGCGGALIALPTQATSNAMFTRAQHWLQKSVPNTDAASIALCHGKAQFNDEFQRLREPKITSVHDEDGYRVSQSGLRAHWWLSGRKKAALADFVVGTIDQVLLSALTSRHLMLRHLGMAGKVVILDEVHAADQYMSVYLDRALEWLGALGVPVIALSATLPPARRAEMLSAYQNGRGDQRDDREHTAEMAREAAGYPLLTTTDLASPPRPTPPSERTRATRVTMLDEDPQSLTAQILESVEEGGCVAVIHNTVDRAQQTYRLLKPALGGDVVLLHSRFIATDRLAKEGHLVELLGPGGSHRPKRLVVVSTQVLEQSLDLDFDAMFTDMAPIDALIQRMGRLHRHDRPPETRPVAMREARVTITGFAHRDGAAPEFVEGSQRVYGQSLLLRSMAVLESHLAKHKGLTSPDDVAPLVREAYDPGLSVPVGWEDKWTAAEMKAELDLKDLRKRAKQGCVEPPSHAKAPLLGWAVLQAPEKDEESAIQAVRDTANTIEAVVVVRGRDGRIRSLPWLDEYGNEQIDLGTQIRPSLARAVARCTVKLPSWMAQGSLGDRIVSALEEDGFATWQESPWLKGELPLILDEDLTRELDNYTLLHDHELGLLVTKGSQE</sequence>
<protein>
    <submittedName>
        <fullName evidence="13">CRISPR-associated helicase/endonuclease Cas3</fullName>
    </submittedName>
</protein>
<keyword evidence="5" id="KW-0547">Nucleotide-binding</keyword>
<evidence type="ECO:0000256" key="3">
    <source>
        <dbReference type="ARBA" id="ARBA00022722"/>
    </source>
</evidence>
<dbReference type="SUPFAM" id="SSF52540">
    <property type="entry name" value="P-loop containing nucleoside triphosphate hydrolases"/>
    <property type="match status" value="1"/>
</dbReference>
<comment type="similarity">
    <text evidence="2">In the central section; belongs to the CRISPR-associated helicase Cas3 family.</text>
</comment>
<dbReference type="Pfam" id="PF18395">
    <property type="entry name" value="Cas3_C"/>
    <property type="match status" value="1"/>
</dbReference>
<dbReference type="CDD" id="cd09641">
    <property type="entry name" value="Cas3''_I"/>
    <property type="match status" value="1"/>
</dbReference>
<dbReference type="InterPro" id="IPR054712">
    <property type="entry name" value="Cas3-like_dom"/>
</dbReference>
<dbReference type="EMBL" id="AP028056">
    <property type="protein sequence ID" value="BEH01373.1"/>
    <property type="molecule type" value="Genomic_DNA"/>
</dbReference>
<dbReference type="PANTHER" id="PTHR47963">
    <property type="entry name" value="DEAD-BOX ATP-DEPENDENT RNA HELICASE 47, MITOCHONDRIAL"/>
    <property type="match status" value="1"/>
</dbReference>
<dbReference type="GO" id="GO:0003723">
    <property type="term" value="F:RNA binding"/>
    <property type="evidence" value="ECO:0007669"/>
    <property type="project" value="TreeGrafter"/>
</dbReference>
<evidence type="ECO:0000313" key="13">
    <source>
        <dbReference type="EMBL" id="BEH01373.1"/>
    </source>
</evidence>
<reference evidence="13" key="1">
    <citation type="journal article" date="2024" name="Int. J. Syst. Evol. Microbiol.">
        <title>Brooklawnia propionicigenes sp. nov., a facultatively anaerobic, propionate-producing bacterium isolated from a methanogenic reactor treating waste from cattle farms.</title>
        <authorList>
            <person name="Akita Y."/>
            <person name="Ueki A."/>
            <person name="Tonouchi A."/>
            <person name="Sugawara Y."/>
            <person name="Honma S."/>
            <person name="Kaku N."/>
            <person name="Ueki K."/>
        </authorList>
    </citation>
    <scope>NUCLEOTIDE SEQUENCE</scope>
    <source>
        <strain evidence="13">SH051</strain>
    </source>
</reference>
<dbReference type="InterPro" id="IPR011545">
    <property type="entry name" value="DEAD/DEAH_box_helicase_dom"/>
</dbReference>
<dbReference type="Pfam" id="PF18019">
    <property type="entry name" value="Cas3_HD"/>
    <property type="match status" value="1"/>
</dbReference>
<evidence type="ECO:0000256" key="5">
    <source>
        <dbReference type="ARBA" id="ARBA00022741"/>
    </source>
</evidence>
<dbReference type="SMART" id="SM00490">
    <property type="entry name" value="HELICc"/>
    <property type="match status" value="1"/>
</dbReference>
<feature type="region of interest" description="Disordered" evidence="10">
    <location>
        <begin position="526"/>
        <end position="546"/>
    </location>
</feature>
<keyword evidence="14" id="KW-1185">Reference proteome</keyword>
<dbReference type="SMART" id="SM00487">
    <property type="entry name" value="DEXDc"/>
    <property type="match status" value="1"/>
</dbReference>
<dbReference type="PROSITE" id="PS51643">
    <property type="entry name" value="HD_CAS3"/>
    <property type="match status" value="1"/>
</dbReference>
<evidence type="ECO:0000256" key="10">
    <source>
        <dbReference type="SAM" id="MobiDB-lite"/>
    </source>
</evidence>
<dbReference type="GO" id="GO:0005524">
    <property type="term" value="F:ATP binding"/>
    <property type="evidence" value="ECO:0007669"/>
    <property type="project" value="UniProtKB-KW"/>
</dbReference>
<dbReference type="Pfam" id="PF22590">
    <property type="entry name" value="Cas3-like_C_2"/>
    <property type="match status" value="1"/>
</dbReference>
<dbReference type="NCBIfam" id="TIGR01587">
    <property type="entry name" value="cas3_core"/>
    <property type="match status" value="1"/>
</dbReference>
<dbReference type="NCBIfam" id="TIGR01596">
    <property type="entry name" value="cas3_HD"/>
    <property type="match status" value="1"/>
</dbReference>
<evidence type="ECO:0000256" key="7">
    <source>
        <dbReference type="ARBA" id="ARBA00022806"/>
    </source>
</evidence>
<dbReference type="InterPro" id="IPR050547">
    <property type="entry name" value="DEAD_box_RNA_helicases"/>
</dbReference>
<proteinExistence type="inferred from homology"/>
<dbReference type="CDD" id="cd17930">
    <property type="entry name" value="DEXHc_cas3"/>
    <property type="match status" value="1"/>
</dbReference>
<evidence type="ECO:0000256" key="9">
    <source>
        <dbReference type="ARBA" id="ARBA00023118"/>
    </source>
</evidence>
<dbReference type="Gene3D" id="1.10.3210.30">
    <property type="match status" value="1"/>
</dbReference>
<evidence type="ECO:0000259" key="12">
    <source>
        <dbReference type="PROSITE" id="PS51643"/>
    </source>
</evidence>
<dbReference type="GO" id="GO:0004518">
    <property type="term" value="F:nuclease activity"/>
    <property type="evidence" value="ECO:0007669"/>
    <property type="project" value="UniProtKB-KW"/>
</dbReference>
<evidence type="ECO:0000256" key="1">
    <source>
        <dbReference type="ARBA" id="ARBA00006847"/>
    </source>
</evidence>
<evidence type="ECO:0000313" key="14">
    <source>
        <dbReference type="Proteomes" id="UP001431656"/>
    </source>
</evidence>
<name>A0AAN0KEU3_9ACTN</name>
<keyword evidence="9" id="KW-0051">Antiviral defense</keyword>
<dbReference type="AlphaFoldDB" id="A0AAN0KEU3"/>
<evidence type="ECO:0000256" key="8">
    <source>
        <dbReference type="ARBA" id="ARBA00022840"/>
    </source>
</evidence>
<dbReference type="InterPro" id="IPR001650">
    <property type="entry name" value="Helicase_C-like"/>
</dbReference>
<dbReference type="InterPro" id="IPR027417">
    <property type="entry name" value="P-loop_NTPase"/>
</dbReference>
<dbReference type="InterPro" id="IPR006483">
    <property type="entry name" value="CRISPR-assoc_Cas3_HD"/>
</dbReference>
<evidence type="ECO:0000256" key="2">
    <source>
        <dbReference type="ARBA" id="ARBA00009046"/>
    </source>
</evidence>
<dbReference type="Pfam" id="PF00270">
    <property type="entry name" value="DEAD"/>
    <property type="match status" value="1"/>
</dbReference>
<dbReference type="InterPro" id="IPR014001">
    <property type="entry name" value="Helicase_ATP-bd"/>
</dbReference>
<gene>
    <name evidence="13" type="ORF">brsh051_06540</name>
</gene>
<organism evidence="13 14">
    <name type="scientific">Brooklawnia propionicigenes</name>
    <dbReference type="NCBI Taxonomy" id="3041175"/>
    <lineage>
        <taxon>Bacteria</taxon>
        <taxon>Bacillati</taxon>
        <taxon>Actinomycetota</taxon>
        <taxon>Actinomycetes</taxon>
        <taxon>Propionibacteriales</taxon>
        <taxon>Propionibacteriaceae</taxon>
        <taxon>Brooklawnia</taxon>
    </lineage>
</organism>
<dbReference type="InterPro" id="IPR038257">
    <property type="entry name" value="CRISPR-assoc_Cas3_HD_sf"/>
</dbReference>
<keyword evidence="7" id="KW-0347">Helicase</keyword>
<dbReference type="RefSeq" id="WP_286267537.1">
    <property type="nucleotide sequence ID" value="NZ_AP028056.1"/>
</dbReference>
<dbReference type="InterPro" id="IPR006474">
    <property type="entry name" value="Helicase_Cas3_CRISPR-ass_core"/>
</dbReference>
<dbReference type="PROSITE" id="PS51192">
    <property type="entry name" value="HELICASE_ATP_BIND_1"/>
    <property type="match status" value="1"/>
</dbReference>
<dbReference type="Proteomes" id="UP001431656">
    <property type="component" value="Chromosome"/>
</dbReference>
<keyword evidence="6" id="KW-0378">Hydrolase</keyword>
<dbReference type="GO" id="GO:0003724">
    <property type="term" value="F:RNA helicase activity"/>
    <property type="evidence" value="ECO:0007669"/>
    <property type="project" value="TreeGrafter"/>
</dbReference>
<evidence type="ECO:0000259" key="11">
    <source>
        <dbReference type="PROSITE" id="PS51192"/>
    </source>
</evidence>
<dbReference type="InterPro" id="IPR041372">
    <property type="entry name" value="Cas3_C"/>
</dbReference>
<dbReference type="KEGG" id="broo:brsh051_06540"/>